<protein>
    <submittedName>
        <fullName evidence="1">Uncharacterized protein</fullName>
    </submittedName>
</protein>
<dbReference type="AlphaFoldDB" id="A0A4Q7VB31"/>
<reference evidence="1 2" key="1">
    <citation type="submission" date="2019-02" db="EMBL/GenBank/DDBJ databases">
        <title>Genomic Encyclopedia of Type Strains, Phase IV (KMG-IV): sequencing the most valuable type-strain genomes for metagenomic binning, comparative biology and taxonomic classification.</title>
        <authorList>
            <person name="Goeker M."/>
        </authorList>
    </citation>
    <scope>NUCLEOTIDE SEQUENCE [LARGE SCALE GENOMIC DNA]</scope>
    <source>
        <strain evidence="1 2">DSM 23814</strain>
    </source>
</reference>
<accession>A0A4Q7VB31</accession>
<name>A0A4Q7VB31_9BURK</name>
<keyword evidence="2" id="KW-1185">Reference proteome</keyword>
<evidence type="ECO:0000313" key="2">
    <source>
        <dbReference type="Proteomes" id="UP000293398"/>
    </source>
</evidence>
<comment type="caution">
    <text evidence="1">The sequence shown here is derived from an EMBL/GenBank/DDBJ whole genome shotgun (WGS) entry which is preliminary data.</text>
</comment>
<organism evidence="1 2">
    <name type="scientific">Advenella incenata</name>
    <dbReference type="NCBI Taxonomy" id="267800"/>
    <lineage>
        <taxon>Bacteria</taxon>
        <taxon>Pseudomonadati</taxon>
        <taxon>Pseudomonadota</taxon>
        <taxon>Betaproteobacteria</taxon>
        <taxon>Burkholderiales</taxon>
        <taxon>Alcaligenaceae</taxon>
    </lineage>
</organism>
<sequence>MGPESGSGAGWIDFAAKEANLQPKHPPISYNEQIAQLKALEIGFD</sequence>
<evidence type="ECO:0000313" key="1">
    <source>
        <dbReference type="EMBL" id="RZT93074.1"/>
    </source>
</evidence>
<dbReference type="Proteomes" id="UP000293398">
    <property type="component" value="Unassembled WGS sequence"/>
</dbReference>
<dbReference type="EMBL" id="SHKO01000003">
    <property type="protein sequence ID" value="RZT93074.1"/>
    <property type="molecule type" value="Genomic_DNA"/>
</dbReference>
<proteinExistence type="predicted"/>
<gene>
    <name evidence="1" type="ORF">EV681_3842</name>
</gene>